<dbReference type="Pfam" id="PF03641">
    <property type="entry name" value="Lysine_decarbox"/>
    <property type="match status" value="1"/>
</dbReference>
<sequence>MSDLGKLPGVAEATSTTEEPKPMYHRDPSDWDRPAVPVTKAYKNEAFLSSSHARHLRILCEYEETMQRLRANGIRATIMFFGSARSKDRAQYDDALAKSRKAVAEAPDGSSEQALARGTLERLQKSEWMCEYMEKIRQLAQRVTEWSIKTKYSLANQVSGVSRATTARLIEEGRKSPAGGRKSAYLPHSTDDAYPRPADAPGIYVCTGGGPGFMEAANRGAHDAGGKSVGMGITLPFETGLNPYVTPELAFEFHYFFTRKFSMAYHMQALVVAPGGFGTFDELFELMTLKQTGKMQSGLPVVLFGKQFWQEALADSGTINQRDVDELLFTDDVDEAFAFLTSHLQATSTPHFAECGLPPGMDLRHTTS</sequence>
<dbReference type="EnsemblProtists" id="EOD36616">
    <property type="protein sequence ID" value="EOD36616"/>
    <property type="gene ID" value="EMIHUDRAFT_467137"/>
</dbReference>
<feature type="compositionally biased region" description="Basic and acidic residues" evidence="1">
    <location>
        <begin position="18"/>
        <end position="32"/>
    </location>
</feature>
<dbReference type="PANTHER" id="PTHR43393:SF3">
    <property type="entry name" value="LYSINE DECARBOXYLASE-LIKE PROTEIN"/>
    <property type="match status" value="1"/>
</dbReference>
<feature type="region of interest" description="Disordered" evidence="1">
    <location>
        <begin position="172"/>
        <end position="192"/>
    </location>
</feature>
<dbReference type="InterPro" id="IPR031100">
    <property type="entry name" value="LOG_fam"/>
</dbReference>
<keyword evidence="3" id="KW-1185">Reference proteome</keyword>
<dbReference type="eggNOG" id="ENOG502QT54">
    <property type="taxonomic scope" value="Eukaryota"/>
</dbReference>
<dbReference type="OMA" id="QQLVYCP"/>
<organism evidence="2 3">
    <name type="scientific">Emiliania huxleyi (strain CCMP1516)</name>
    <dbReference type="NCBI Taxonomy" id="280463"/>
    <lineage>
        <taxon>Eukaryota</taxon>
        <taxon>Haptista</taxon>
        <taxon>Haptophyta</taxon>
        <taxon>Prymnesiophyceae</taxon>
        <taxon>Isochrysidales</taxon>
        <taxon>Noelaerhabdaceae</taxon>
        <taxon>Emiliania</taxon>
    </lineage>
</organism>
<dbReference type="RefSeq" id="XP_005789045.1">
    <property type="nucleotide sequence ID" value="XM_005788988.1"/>
</dbReference>
<dbReference type="GeneID" id="17281886"/>
<dbReference type="HOGENOM" id="CLU_058336_0_0_1"/>
<protein>
    <recommendedName>
        <fullName evidence="4">AMP nucleosidase</fullName>
    </recommendedName>
</protein>
<evidence type="ECO:0000313" key="2">
    <source>
        <dbReference type="EnsemblProtists" id="EOD36616"/>
    </source>
</evidence>
<feature type="region of interest" description="Disordered" evidence="1">
    <location>
        <begin position="1"/>
        <end position="32"/>
    </location>
</feature>
<reference evidence="3" key="1">
    <citation type="journal article" date="2013" name="Nature">
        <title>Pan genome of the phytoplankton Emiliania underpins its global distribution.</title>
        <authorList>
            <person name="Read B.A."/>
            <person name="Kegel J."/>
            <person name="Klute M.J."/>
            <person name="Kuo A."/>
            <person name="Lefebvre S.C."/>
            <person name="Maumus F."/>
            <person name="Mayer C."/>
            <person name="Miller J."/>
            <person name="Monier A."/>
            <person name="Salamov A."/>
            <person name="Young J."/>
            <person name="Aguilar M."/>
            <person name="Claverie J.M."/>
            <person name="Frickenhaus S."/>
            <person name="Gonzalez K."/>
            <person name="Herman E.K."/>
            <person name="Lin Y.C."/>
            <person name="Napier J."/>
            <person name="Ogata H."/>
            <person name="Sarno A.F."/>
            <person name="Shmutz J."/>
            <person name="Schroeder D."/>
            <person name="de Vargas C."/>
            <person name="Verret F."/>
            <person name="von Dassow P."/>
            <person name="Valentin K."/>
            <person name="Van de Peer Y."/>
            <person name="Wheeler G."/>
            <person name="Dacks J.B."/>
            <person name="Delwiche C.F."/>
            <person name="Dyhrman S.T."/>
            <person name="Glockner G."/>
            <person name="John U."/>
            <person name="Richards T."/>
            <person name="Worden A.Z."/>
            <person name="Zhang X."/>
            <person name="Grigoriev I.V."/>
            <person name="Allen A.E."/>
            <person name="Bidle K."/>
            <person name="Borodovsky M."/>
            <person name="Bowler C."/>
            <person name="Brownlee C."/>
            <person name="Cock J.M."/>
            <person name="Elias M."/>
            <person name="Gladyshev V.N."/>
            <person name="Groth M."/>
            <person name="Guda C."/>
            <person name="Hadaegh A."/>
            <person name="Iglesias-Rodriguez M.D."/>
            <person name="Jenkins J."/>
            <person name="Jones B.M."/>
            <person name="Lawson T."/>
            <person name="Leese F."/>
            <person name="Lindquist E."/>
            <person name="Lobanov A."/>
            <person name="Lomsadze A."/>
            <person name="Malik S.B."/>
            <person name="Marsh M.E."/>
            <person name="Mackinder L."/>
            <person name="Mock T."/>
            <person name="Mueller-Roeber B."/>
            <person name="Pagarete A."/>
            <person name="Parker M."/>
            <person name="Probert I."/>
            <person name="Quesneville H."/>
            <person name="Raines C."/>
            <person name="Rensing S.A."/>
            <person name="Riano-Pachon D.M."/>
            <person name="Richier S."/>
            <person name="Rokitta S."/>
            <person name="Shiraiwa Y."/>
            <person name="Soanes D.M."/>
            <person name="van der Giezen M."/>
            <person name="Wahlund T.M."/>
            <person name="Williams B."/>
            <person name="Wilson W."/>
            <person name="Wolfe G."/>
            <person name="Wurch L.L."/>
        </authorList>
    </citation>
    <scope>NUCLEOTIDE SEQUENCE</scope>
</reference>
<evidence type="ECO:0008006" key="4">
    <source>
        <dbReference type="Google" id="ProtNLM"/>
    </source>
</evidence>
<dbReference type="SUPFAM" id="SSF102405">
    <property type="entry name" value="MCP/YpsA-like"/>
    <property type="match status" value="1"/>
</dbReference>
<dbReference type="GO" id="GO:0005829">
    <property type="term" value="C:cytosol"/>
    <property type="evidence" value="ECO:0007669"/>
    <property type="project" value="TreeGrafter"/>
</dbReference>
<evidence type="ECO:0000313" key="3">
    <source>
        <dbReference type="Proteomes" id="UP000013827"/>
    </source>
</evidence>
<reference evidence="2" key="2">
    <citation type="submission" date="2024-10" db="UniProtKB">
        <authorList>
            <consortium name="EnsemblProtists"/>
        </authorList>
    </citation>
    <scope>IDENTIFICATION</scope>
</reference>
<dbReference type="Proteomes" id="UP000013827">
    <property type="component" value="Unassembled WGS sequence"/>
</dbReference>
<dbReference type="STRING" id="2903.R1FLW8"/>
<accession>A0A0D3KLI1</accession>
<dbReference type="AlphaFoldDB" id="A0A0D3KLI1"/>
<dbReference type="Gene3D" id="3.40.50.450">
    <property type="match status" value="1"/>
</dbReference>
<proteinExistence type="predicted"/>
<name>A0A0D3KLI1_EMIH1</name>
<dbReference type="InterPro" id="IPR052341">
    <property type="entry name" value="LOG_family_nucleotidases"/>
</dbReference>
<dbReference type="PANTHER" id="PTHR43393">
    <property type="entry name" value="CYTOKININ RIBOSIDE 5'-MONOPHOSPHATE PHOSPHORIBOHYDROLASE"/>
    <property type="match status" value="1"/>
</dbReference>
<evidence type="ECO:0000256" key="1">
    <source>
        <dbReference type="SAM" id="MobiDB-lite"/>
    </source>
</evidence>
<dbReference type="PaxDb" id="2903-EOD36616"/>
<dbReference type="KEGG" id="ehx:EMIHUDRAFT_467137"/>